<dbReference type="InterPro" id="IPR017045">
    <property type="entry name" value="Malt_Pase/Glycosyl_Hdrlase"/>
</dbReference>
<dbReference type="EMBL" id="CP001349">
    <property type="protein sequence ID" value="ACL60972.1"/>
    <property type="molecule type" value="Genomic_DNA"/>
</dbReference>
<dbReference type="KEGG" id="mno:Mnod_6156"/>
<dbReference type="HOGENOM" id="CLU_006285_2_1_5"/>
<evidence type="ECO:0000259" key="7">
    <source>
        <dbReference type="Pfam" id="PF03633"/>
    </source>
</evidence>
<dbReference type="SUPFAM" id="SSF48208">
    <property type="entry name" value="Six-hairpin glycosidases"/>
    <property type="match status" value="1"/>
</dbReference>
<dbReference type="eggNOG" id="COG1554">
    <property type="taxonomic scope" value="Bacteria"/>
</dbReference>
<dbReference type="SUPFAM" id="SSF74650">
    <property type="entry name" value="Galactose mutarotase-like"/>
    <property type="match status" value="1"/>
</dbReference>
<accession>B8IVC1</accession>
<dbReference type="CAZy" id="GH65">
    <property type="family name" value="Glycoside Hydrolase Family 65"/>
</dbReference>
<dbReference type="InterPro" id="IPR008928">
    <property type="entry name" value="6-hairpin_glycosidase_sf"/>
</dbReference>
<proteinExistence type="inferred from homology"/>
<evidence type="ECO:0000313" key="9">
    <source>
        <dbReference type="EMBL" id="ACL60972.1"/>
    </source>
</evidence>
<dbReference type="STRING" id="460265.Mnod_6156"/>
<protein>
    <submittedName>
        <fullName evidence="9">Glycoside hydrolase family 65 central catalytic</fullName>
        <ecNumber evidence="9">2.4.1.230</ecNumber>
    </submittedName>
</protein>
<feature type="domain" description="Glycoside hydrolase family 65 central catalytic" evidence="6">
    <location>
        <begin position="304"/>
        <end position="677"/>
    </location>
</feature>
<evidence type="ECO:0000256" key="5">
    <source>
        <dbReference type="PIRSR" id="PIRSR036289-51"/>
    </source>
</evidence>
<dbReference type="InterPro" id="IPR005195">
    <property type="entry name" value="Glyco_hydro_65_M"/>
</dbReference>
<evidence type="ECO:0000256" key="1">
    <source>
        <dbReference type="ARBA" id="ARBA00006768"/>
    </source>
</evidence>
<comment type="similarity">
    <text evidence="1">Belongs to the glycosyl hydrolase 65 family.</text>
</comment>
<dbReference type="InterPro" id="IPR011013">
    <property type="entry name" value="Gal_mutarotase_sf_dom"/>
</dbReference>
<dbReference type="InterPro" id="IPR037018">
    <property type="entry name" value="GH65_N"/>
</dbReference>
<keyword evidence="10" id="KW-1185">Reference proteome</keyword>
<feature type="binding site" evidence="5">
    <location>
        <begin position="590"/>
        <end position="591"/>
    </location>
    <ligand>
        <name>substrate</name>
    </ligand>
</feature>
<dbReference type="OrthoDB" id="414934at2"/>
<keyword evidence="9" id="KW-0378">Hydrolase</keyword>
<dbReference type="Proteomes" id="UP000008207">
    <property type="component" value="Chromosome"/>
</dbReference>
<dbReference type="GO" id="GO:0030246">
    <property type="term" value="F:carbohydrate binding"/>
    <property type="evidence" value="ECO:0007669"/>
    <property type="project" value="InterPro"/>
</dbReference>
<dbReference type="Gene3D" id="2.60.420.10">
    <property type="entry name" value="Maltose phosphorylase, domain 3"/>
    <property type="match status" value="1"/>
</dbReference>
<feature type="binding site" evidence="5">
    <location>
        <begin position="339"/>
        <end position="340"/>
    </location>
    <ligand>
        <name>substrate</name>
    </ligand>
</feature>
<gene>
    <name evidence="9" type="ordered locus">Mnod_6156</name>
</gene>
<feature type="active site" description="Proton donor" evidence="4">
    <location>
        <position position="478"/>
    </location>
</feature>
<dbReference type="EC" id="2.4.1.230" evidence="9"/>
<dbReference type="PANTHER" id="PTHR11051:SF8">
    <property type="entry name" value="PROTEIN-GLUCOSYLGALACTOSYLHYDROXYLYSINE GLUCOSIDASE"/>
    <property type="match status" value="1"/>
</dbReference>
<evidence type="ECO:0000256" key="4">
    <source>
        <dbReference type="PIRSR" id="PIRSR036289-50"/>
    </source>
</evidence>
<dbReference type="Pfam" id="PF03632">
    <property type="entry name" value="Glyco_hydro_65m"/>
    <property type="match status" value="1"/>
</dbReference>
<dbReference type="Pfam" id="PF03633">
    <property type="entry name" value="Glyco_hydro_65C"/>
    <property type="match status" value="1"/>
</dbReference>
<dbReference type="GO" id="GO:0004553">
    <property type="term" value="F:hydrolase activity, hydrolyzing O-glycosyl compounds"/>
    <property type="evidence" value="ECO:0007669"/>
    <property type="project" value="TreeGrafter"/>
</dbReference>
<dbReference type="InterPro" id="IPR012341">
    <property type="entry name" value="6hp_glycosidase-like_sf"/>
</dbReference>
<evidence type="ECO:0000259" key="8">
    <source>
        <dbReference type="Pfam" id="PF03636"/>
    </source>
</evidence>
<dbReference type="Pfam" id="PF03636">
    <property type="entry name" value="Glyco_hydro_65N"/>
    <property type="match status" value="1"/>
</dbReference>
<feature type="domain" description="Glycoside hydrolase family 65 C-terminal" evidence="7">
    <location>
        <begin position="689"/>
        <end position="748"/>
    </location>
</feature>
<dbReference type="PANTHER" id="PTHR11051">
    <property type="entry name" value="GLYCOSYL HYDROLASE-RELATED"/>
    <property type="match status" value="1"/>
</dbReference>
<keyword evidence="2 9" id="KW-0328">Glycosyltransferase</keyword>
<evidence type="ECO:0000256" key="2">
    <source>
        <dbReference type="ARBA" id="ARBA00022676"/>
    </source>
</evidence>
<evidence type="ECO:0000256" key="3">
    <source>
        <dbReference type="ARBA" id="ARBA00022679"/>
    </source>
</evidence>
<dbReference type="InterPro" id="IPR005196">
    <property type="entry name" value="Glyco_hydro_65_N"/>
</dbReference>
<dbReference type="Gene3D" id="2.70.98.40">
    <property type="entry name" value="Glycoside hydrolase, family 65, N-terminal domain"/>
    <property type="match status" value="1"/>
</dbReference>
<reference evidence="9 10" key="1">
    <citation type="submission" date="2009-01" db="EMBL/GenBank/DDBJ databases">
        <title>Complete sequence of chromosome of Methylobacterium nodulans ORS 2060.</title>
        <authorList>
            <consortium name="US DOE Joint Genome Institute"/>
            <person name="Lucas S."/>
            <person name="Copeland A."/>
            <person name="Lapidus A."/>
            <person name="Glavina del Rio T."/>
            <person name="Dalin E."/>
            <person name="Tice H."/>
            <person name="Bruce D."/>
            <person name="Goodwin L."/>
            <person name="Pitluck S."/>
            <person name="Sims D."/>
            <person name="Brettin T."/>
            <person name="Detter J.C."/>
            <person name="Han C."/>
            <person name="Larimer F."/>
            <person name="Land M."/>
            <person name="Hauser L."/>
            <person name="Kyrpides N."/>
            <person name="Ivanova N."/>
            <person name="Marx C.J."/>
            <person name="Richardson P."/>
        </authorList>
    </citation>
    <scope>NUCLEOTIDE SEQUENCE [LARGE SCALE GENOMIC DNA]</scope>
    <source>
        <strain evidence="10">LMG 21967 / CNCM I-2342 / ORS 2060</strain>
    </source>
</reference>
<dbReference type="PIRSF" id="PIRSF036289">
    <property type="entry name" value="Glycosyl_hydrolase_malt_phosph"/>
    <property type="match status" value="1"/>
</dbReference>
<dbReference type="GO" id="GO:0005975">
    <property type="term" value="P:carbohydrate metabolic process"/>
    <property type="evidence" value="ECO:0007669"/>
    <property type="project" value="InterPro"/>
</dbReference>
<dbReference type="GO" id="GO:0033831">
    <property type="term" value="F:kojibiose phosphorylase activity"/>
    <property type="evidence" value="ECO:0007669"/>
    <property type="project" value="UniProtKB-EC"/>
</dbReference>
<dbReference type="InterPro" id="IPR005194">
    <property type="entry name" value="Glyco_hydro_65_C"/>
</dbReference>
<dbReference type="RefSeq" id="WP_015932556.1">
    <property type="nucleotide sequence ID" value="NC_011894.1"/>
</dbReference>
<evidence type="ECO:0000259" key="6">
    <source>
        <dbReference type="Pfam" id="PF03632"/>
    </source>
</evidence>
<evidence type="ECO:0000313" key="10">
    <source>
        <dbReference type="Proteomes" id="UP000008207"/>
    </source>
</evidence>
<name>B8IVC1_METNO</name>
<dbReference type="AlphaFoldDB" id="B8IVC1"/>
<keyword evidence="3 9" id="KW-0808">Transferase</keyword>
<sequence length="777" mass="85818">MIVSGIMAQALTPTEDPAWLLRETGYELLRESTFETRFAISNGFLGVRGGLATHLGACRTILPRTYVAGLFDTPTPDSTVPELVPAADWLQVRILLPDGPMMRCPNRSSRALTLDMHRGILFTEARQSCNAPLDVYLRTLRLVSLDARAVGMQLIELQIENGVSDLTLEASFGPTDFELAPERAEPDLRAWRTWRSSRSLAIAAAASLHVDGVERAPTARGDLMWSWSWTASPGQVVSFQRIIAVTRHHSVDVHSGARARRELAAARALGWRGVIDRHEAAWAERWRSSDVQVEGDAAAQAALRYAIFHLNGAVNPADPQVSVAARALTGDDYRGHVFWDTEIFLLPFYTLTWPEAARTLLLYRYRTLDAARAKAAAMGWRGALYAWESADTGAEVTPAQTVGPDRKILDILCGSQEQHISADVAYAVWQYWQATSDEAFFCQAGAEIILETARFWASRAELEADGARHIRGVIGPDEYHESVDDNAYTNVMAQWNIERGLETASLLRERWPGIWNDLSERLGLDEVELKQWREAAETIAIGFDPETSLFEQFTGFSALEKIDLAAYAGRSVPMDVVLGRERTQRTQVIKQADVVALLALLPEIFPDAAGEKNFDYYEPRCGHGSSLSRALHGLAAARLGRPETALRYFRQAAAIDLADTHVAIGGGVHIAALGGVWLTAVFGFAGLSLRPDGLAFAPQLPEAWCKLEFRVHWQARQLRVTIDRTAQSLRVVLEKGSAMAIYIGEERYLAPAGEALALSLVHIRIQKIHGTPPFSPL</sequence>
<feature type="domain" description="Glycoside hydrolase family 65 N-terminal" evidence="8">
    <location>
        <begin position="23"/>
        <end position="246"/>
    </location>
</feature>
<organism evidence="9 10">
    <name type="scientific">Methylobacterium nodulans (strain LMG 21967 / CNCM I-2342 / ORS 2060)</name>
    <dbReference type="NCBI Taxonomy" id="460265"/>
    <lineage>
        <taxon>Bacteria</taxon>
        <taxon>Pseudomonadati</taxon>
        <taxon>Pseudomonadota</taxon>
        <taxon>Alphaproteobacteria</taxon>
        <taxon>Hyphomicrobiales</taxon>
        <taxon>Methylobacteriaceae</taxon>
        <taxon>Methylobacterium</taxon>
    </lineage>
</organism>
<dbReference type="Gene3D" id="1.50.10.10">
    <property type="match status" value="1"/>
</dbReference>